<evidence type="ECO:0000313" key="2">
    <source>
        <dbReference type="EMBL" id="CAB5240242.1"/>
    </source>
</evidence>
<proteinExistence type="predicted"/>
<dbReference type="AlphaFoldDB" id="A0A6J7XR96"/>
<reference evidence="2" key="1">
    <citation type="submission" date="2020-05" db="EMBL/GenBank/DDBJ databases">
        <authorList>
            <person name="Chiriac C."/>
            <person name="Salcher M."/>
            <person name="Ghai R."/>
            <person name="Kavagutti S V."/>
        </authorList>
    </citation>
    <scope>NUCLEOTIDE SEQUENCE</scope>
</reference>
<feature type="region of interest" description="Disordered" evidence="1">
    <location>
        <begin position="1"/>
        <end position="26"/>
    </location>
</feature>
<evidence type="ECO:0000256" key="1">
    <source>
        <dbReference type="SAM" id="MobiDB-lite"/>
    </source>
</evidence>
<accession>A0A6J7XR96</accession>
<dbReference type="EMBL" id="CAFBSF010000032">
    <property type="protein sequence ID" value="CAB5240242.1"/>
    <property type="molecule type" value="Genomic_DNA"/>
</dbReference>
<sequence length="194" mass="21047">MKRSPSELVKTPPSPRTDSVTKIPRTDGGQTIPVGWNCKNSMSTRFAPAFNASACPSPVPSQEFDVILKVFPTPPVAIITVGASNKTSAPVSRQYPYAPETLPFSFRISVIVNSAKTLMLLSIEPYCSPSFCCNATIFCCIVRISSRPVRSPTCARRGYSCPPKLRCEIFPSLVRSNRAPHVSSSQMRSGASFA</sequence>
<gene>
    <name evidence="2" type="ORF">UFOPK3520_00584</name>
</gene>
<organism evidence="2">
    <name type="scientific">freshwater metagenome</name>
    <dbReference type="NCBI Taxonomy" id="449393"/>
    <lineage>
        <taxon>unclassified sequences</taxon>
        <taxon>metagenomes</taxon>
        <taxon>ecological metagenomes</taxon>
    </lineage>
</organism>
<protein>
    <submittedName>
        <fullName evidence="2">Unannotated protein</fullName>
    </submittedName>
</protein>
<name>A0A6J7XR96_9ZZZZ</name>